<proteinExistence type="predicted"/>
<evidence type="ECO:0000313" key="3">
    <source>
        <dbReference type="Proteomes" id="UP000425916"/>
    </source>
</evidence>
<dbReference type="InterPro" id="IPR014248">
    <property type="entry name" value="Spore_coat_assembly_SafA"/>
</dbReference>
<feature type="domain" description="LysM" evidence="1">
    <location>
        <begin position="85"/>
        <end position="130"/>
    </location>
</feature>
<dbReference type="OrthoDB" id="529831at2"/>
<gene>
    <name evidence="2" type="ORF">MGLY_30520</name>
</gene>
<dbReference type="RefSeq" id="WP_156275214.1">
    <property type="nucleotide sequence ID" value="NZ_CP046244.1"/>
</dbReference>
<dbReference type="Gene3D" id="3.10.350.10">
    <property type="entry name" value="LysM domain"/>
    <property type="match status" value="3"/>
</dbReference>
<dbReference type="PANTHER" id="PTHR33734:SF22">
    <property type="entry name" value="MEMBRANE-BOUND LYTIC MUREIN TRANSGLYCOSYLASE D"/>
    <property type="match status" value="1"/>
</dbReference>
<dbReference type="PANTHER" id="PTHR33734">
    <property type="entry name" value="LYSM DOMAIN-CONTAINING GPI-ANCHORED PROTEIN 2"/>
    <property type="match status" value="1"/>
</dbReference>
<reference evidence="2 3" key="1">
    <citation type="submission" date="2019-11" db="EMBL/GenBank/DDBJ databases">
        <title>Genome sequence of Moorella glycerini DSM11254.</title>
        <authorList>
            <person name="Poehlein A."/>
            <person name="Boeer T."/>
            <person name="Daniel R."/>
        </authorList>
    </citation>
    <scope>NUCLEOTIDE SEQUENCE [LARGE SCALE GENOMIC DNA]</scope>
    <source>
        <strain evidence="2 3">DSM 11254</strain>
    </source>
</reference>
<dbReference type="Proteomes" id="UP000425916">
    <property type="component" value="Chromosome"/>
</dbReference>
<dbReference type="NCBIfam" id="TIGR02899">
    <property type="entry name" value="spore_safA"/>
    <property type="match status" value="1"/>
</dbReference>
<dbReference type="SUPFAM" id="SSF54106">
    <property type="entry name" value="LysM domain"/>
    <property type="match status" value="3"/>
</dbReference>
<feature type="domain" description="LysM" evidence="1">
    <location>
        <begin position="28"/>
        <end position="73"/>
    </location>
</feature>
<dbReference type="CDD" id="cd00118">
    <property type="entry name" value="LysM"/>
    <property type="match status" value="3"/>
</dbReference>
<organism evidence="2 3">
    <name type="scientific">Neomoorella glycerini</name>
    <dbReference type="NCBI Taxonomy" id="55779"/>
    <lineage>
        <taxon>Bacteria</taxon>
        <taxon>Bacillati</taxon>
        <taxon>Bacillota</taxon>
        <taxon>Clostridia</taxon>
        <taxon>Neomoorellales</taxon>
        <taxon>Neomoorellaceae</taxon>
        <taxon>Neomoorella</taxon>
    </lineage>
</organism>
<evidence type="ECO:0000313" key="2">
    <source>
        <dbReference type="EMBL" id="QGP93632.1"/>
    </source>
</evidence>
<dbReference type="EMBL" id="CP046244">
    <property type="protein sequence ID" value="QGP93632.1"/>
    <property type="molecule type" value="Genomic_DNA"/>
</dbReference>
<feature type="domain" description="LysM" evidence="1">
    <location>
        <begin position="142"/>
        <end position="187"/>
    </location>
</feature>
<dbReference type="SMART" id="SM00257">
    <property type="entry name" value="LysM"/>
    <property type="match status" value="3"/>
</dbReference>
<accession>A0A6I5ZUA2</accession>
<evidence type="ECO:0000259" key="1">
    <source>
        <dbReference type="PROSITE" id="PS51782"/>
    </source>
</evidence>
<dbReference type="Pfam" id="PF01476">
    <property type="entry name" value="LysM"/>
    <property type="match status" value="3"/>
</dbReference>
<dbReference type="AlphaFoldDB" id="A0A6I5ZUA2"/>
<sequence>MSDESKIAEATAGEAAAQHLVPPCPHGFHYTVKSGDTMYLIARHFGVPLEELIAANPQVQDPNLIYPGQVLCIPRKMPVPCPGGFHYTVQPGDSMYSIAQKFNVSLDALIAANPQVRDPNLIYPGQVLCVPVRPAMPCPDGFIYIVRHGDTLSSIARKFGTTVDHILTANPQITDPNLIYPGQRICIPIMPPVMPRRHCFMMHPTHHCPGAMGMGMIDIEKRELLVVARGLPDPRHFGMEHVVLMVRYREMEEFRVVEMRPMAQDMMMAPHMMDAEMDKDPVLLIGAARRFPFVFGPLFLGVVVPIII</sequence>
<dbReference type="PROSITE" id="PS51782">
    <property type="entry name" value="LYSM"/>
    <property type="match status" value="3"/>
</dbReference>
<keyword evidence="3" id="KW-1185">Reference proteome</keyword>
<protein>
    <submittedName>
        <fullName evidence="2">LysM domain protein</fullName>
    </submittedName>
</protein>
<dbReference type="InterPro" id="IPR036779">
    <property type="entry name" value="LysM_dom_sf"/>
</dbReference>
<name>A0A6I5ZUA2_9FIRM</name>
<dbReference type="InterPro" id="IPR018392">
    <property type="entry name" value="LysM"/>
</dbReference>